<dbReference type="InterPro" id="IPR002100">
    <property type="entry name" value="TF_MADSbox"/>
</dbReference>
<feature type="domain" description="K-box" evidence="8">
    <location>
        <begin position="109"/>
        <end position="199"/>
    </location>
</feature>
<feature type="compositionally biased region" description="Polar residues" evidence="6">
    <location>
        <begin position="254"/>
        <end position="263"/>
    </location>
</feature>
<dbReference type="CDD" id="cd00265">
    <property type="entry name" value="MADS_MEF2_like"/>
    <property type="match status" value="1"/>
</dbReference>
<evidence type="ECO:0000256" key="5">
    <source>
        <dbReference type="ARBA" id="ARBA00023242"/>
    </source>
</evidence>
<dbReference type="Gene3D" id="3.40.1810.10">
    <property type="entry name" value="Transcription factor, MADS-box"/>
    <property type="match status" value="1"/>
</dbReference>
<dbReference type="FunCoup" id="A0A5E4FU41">
    <property type="interactions" value="25"/>
</dbReference>
<dbReference type="PRINTS" id="PR00404">
    <property type="entry name" value="MADSDOMAIN"/>
</dbReference>
<dbReference type="AlphaFoldDB" id="A0A5E4FU41"/>
<reference evidence="10" key="1">
    <citation type="journal article" date="2020" name="Plant J.">
        <title>Transposons played a major role in the diversification between the closely related almond and peach genomes: results from the almond genome sequence.</title>
        <authorList>
            <person name="Alioto T."/>
            <person name="Alexiou K.G."/>
            <person name="Bardil A."/>
            <person name="Barteri F."/>
            <person name="Castanera R."/>
            <person name="Cruz F."/>
            <person name="Dhingra A."/>
            <person name="Duval H."/>
            <person name="Fernandez I Marti A."/>
            <person name="Frias L."/>
            <person name="Galan B."/>
            <person name="Garcia J.L."/>
            <person name="Howad W."/>
            <person name="Gomez-Garrido J."/>
            <person name="Gut M."/>
            <person name="Julca I."/>
            <person name="Morata J."/>
            <person name="Puigdomenech P."/>
            <person name="Ribeca P."/>
            <person name="Rubio Cabetas M.J."/>
            <person name="Vlasova A."/>
            <person name="Wirthensohn M."/>
            <person name="Garcia-Mas J."/>
            <person name="Gabaldon T."/>
            <person name="Casacuberta J.M."/>
            <person name="Arus P."/>
        </authorList>
    </citation>
    <scope>NUCLEOTIDE SEQUENCE [LARGE SCALE GENOMIC DNA]</scope>
    <source>
        <strain evidence="10">cv. Texas</strain>
    </source>
</reference>
<comment type="subcellular location">
    <subcellularLocation>
        <location evidence="1">Nucleus</location>
    </subcellularLocation>
</comment>
<name>A0A5E4FU41_PRUDU</name>
<evidence type="ECO:0000256" key="2">
    <source>
        <dbReference type="ARBA" id="ARBA00023015"/>
    </source>
</evidence>
<keyword evidence="5" id="KW-0539">Nucleus</keyword>
<dbReference type="PROSITE" id="PS00350">
    <property type="entry name" value="MADS_BOX_1"/>
    <property type="match status" value="1"/>
</dbReference>
<evidence type="ECO:0000256" key="3">
    <source>
        <dbReference type="ARBA" id="ARBA00023125"/>
    </source>
</evidence>
<evidence type="ECO:0000313" key="10">
    <source>
        <dbReference type="Proteomes" id="UP000327085"/>
    </source>
</evidence>
<dbReference type="Pfam" id="PF01486">
    <property type="entry name" value="K-box"/>
    <property type="match status" value="1"/>
</dbReference>
<dbReference type="GO" id="GO:0046983">
    <property type="term" value="F:protein dimerization activity"/>
    <property type="evidence" value="ECO:0007669"/>
    <property type="project" value="InterPro"/>
</dbReference>
<dbReference type="InterPro" id="IPR036879">
    <property type="entry name" value="TF_MADSbox_sf"/>
</dbReference>
<gene>
    <name evidence="9" type="ORF">ALMOND_2B009017</name>
</gene>
<evidence type="ECO:0000256" key="1">
    <source>
        <dbReference type="ARBA" id="ARBA00004123"/>
    </source>
</evidence>
<dbReference type="OMA" id="LQMQGKR"/>
<sequence>MNTENNADTRKTMGRGRIEIKKIENVNSRQVTFTKRRNGLLKKAKELSVLCDAEVAVIVFASTGRLYEFSSTSMPHTLLRYKKGGVIDYPQERSSEPATKEPNFVQKKKVEPNRDVNGPQNEIATLRLTCMRMMGKELHGLSYKELQQLEEQLREGVLFVKQKKEEILLETLKSSRLLEQKAVEENENLRKQLEEMRQTHKPNWQIVPASDHPLESSKAVSSYEPDTYLHLGLSSSSDAHHQKRKAAKIERNSNDSGSQVVSH</sequence>
<accession>A0A5E4FU41</accession>
<dbReference type="EMBL" id="CABIKO010000202">
    <property type="protein sequence ID" value="VVA30937.1"/>
    <property type="molecule type" value="Genomic_DNA"/>
</dbReference>
<dbReference type="PROSITE" id="PS50066">
    <property type="entry name" value="MADS_BOX_2"/>
    <property type="match status" value="1"/>
</dbReference>
<dbReference type="SUPFAM" id="SSF55455">
    <property type="entry name" value="SRF-like"/>
    <property type="match status" value="1"/>
</dbReference>
<dbReference type="Pfam" id="PF00319">
    <property type="entry name" value="SRF-TF"/>
    <property type="match status" value="1"/>
</dbReference>
<organism evidence="9 10">
    <name type="scientific">Prunus dulcis</name>
    <name type="common">Almond</name>
    <name type="synonym">Amygdalus dulcis</name>
    <dbReference type="NCBI Taxonomy" id="3755"/>
    <lineage>
        <taxon>Eukaryota</taxon>
        <taxon>Viridiplantae</taxon>
        <taxon>Streptophyta</taxon>
        <taxon>Embryophyta</taxon>
        <taxon>Tracheophyta</taxon>
        <taxon>Spermatophyta</taxon>
        <taxon>Magnoliopsida</taxon>
        <taxon>eudicotyledons</taxon>
        <taxon>Gunneridae</taxon>
        <taxon>Pentapetalae</taxon>
        <taxon>rosids</taxon>
        <taxon>fabids</taxon>
        <taxon>Rosales</taxon>
        <taxon>Rosaceae</taxon>
        <taxon>Amygdaloideae</taxon>
        <taxon>Amygdaleae</taxon>
        <taxon>Prunus</taxon>
    </lineage>
</organism>
<dbReference type="SMART" id="SM00432">
    <property type="entry name" value="MADS"/>
    <property type="match status" value="1"/>
</dbReference>
<dbReference type="PANTHER" id="PTHR48019">
    <property type="entry name" value="SERUM RESPONSE FACTOR HOMOLOG"/>
    <property type="match status" value="1"/>
</dbReference>
<dbReference type="InterPro" id="IPR002487">
    <property type="entry name" value="TF_Kbox"/>
</dbReference>
<feature type="region of interest" description="Disordered" evidence="6">
    <location>
        <begin position="200"/>
        <end position="263"/>
    </location>
</feature>
<proteinExistence type="predicted"/>
<dbReference type="GO" id="GO:0045944">
    <property type="term" value="P:positive regulation of transcription by RNA polymerase II"/>
    <property type="evidence" value="ECO:0007669"/>
    <property type="project" value="InterPro"/>
</dbReference>
<evidence type="ECO:0000259" key="7">
    <source>
        <dbReference type="PROSITE" id="PS50066"/>
    </source>
</evidence>
<dbReference type="InParanoid" id="A0A5E4FU41"/>
<dbReference type="InterPro" id="IPR050142">
    <property type="entry name" value="MADS-box/MEF2_TF"/>
</dbReference>
<dbReference type="InterPro" id="IPR033896">
    <property type="entry name" value="MEF2-like_N"/>
</dbReference>
<keyword evidence="2" id="KW-0805">Transcription regulation</keyword>
<protein>
    <submittedName>
        <fullName evidence="9">PREDICTED: agamous</fullName>
    </submittedName>
</protein>
<dbReference type="Proteomes" id="UP000327085">
    <property type="component" value="Chromosome 7"/>
</dbReference>
<evidence type="ECO:0000256" key="6">
    <source>
        <dbReference type="SAM" id="MobiDB-lite"/>
    </source>
</evidence>
<feature type="domain" description="MADS-box" evidence="7">
    <location>
        <begin position="13"/>
        <end position="73"/>
    </location>
</feature>
<dbReference type="GO" id="GO:0000977">
    <property type="term" value="F:RNA polymerase II transcription regulatory region sequence-specific DNA binding"/>
    <property type="evidence" value="ECO:0007669"/>
    <property type="project" value="InterPro"/>
</dbReference>
<dbReference type="GO" id="GO:0003700">
    <property type="term" value="F:DNA-binding transcription factor activity"/>
    <property type="evidence" value="ECO:0007669"/>
    <property type="project" value="InterPro"/>
</dbReference>
<keyword evidence="3" id="KW-0238">DNA-binding</keyword>
<evidence type="ECO:0000256" key="4">
    <source>
        <dbReference type="ARBA" id="ARBA00023163"/>
    </source>
</evidence>
<dbReference type="Gramene" id="VVA30937">
    <property type="protein sequence ID" value="VVA30937"/>
    <property type="gene ID" value="Prudul26B009017"/>
</dbReference>
<dbReference type="PROSITE" id="PS51297">
    <property type="entry name" value="K_BOX"/>
    <property type="match status" value="1"/>
</dbReference>
<keyword evidence="4" id="KW-0804">Transcription</keyword>
<dbReference type="GO" id="GO:0005634">
    <property type="term" value="C:nucleus"/>
    <property type="evidence" value="ECO:0007669"/>
    <property type="project" value="UniProtKB-SubCell"/>
</dbReference>
<evidence type="ECO:0000313" key="9">
    <source>
        <dbReference type="EMBL" id="VVA30937.1"/>
    </source>
</evidence>
<evidence type="ECO:0000259" key="8">
    <source>
        <dbReference type="PROSITE" id="PS51297"/>
    </source>
</evidence>